<dbReference type="Proteomes" id="UP001297540">
    <property type="component" value="Chromosome"/>
</dbReference>
<dbReference type="EMBL" id="WXZT01000005">
    <property type="protein sequence ID" value="MZZ12478.1"/>
    <property type="molecule type" value="Genomic_DNA"/>
</dbReference>
<dbReference type="RefSeq" id="WP_003095356.1">
    <property type="nucleotide sequence ID" value="NZ_AP014622.1"/>
</dbReference>
<proteinExistence type="predicted"/>
<organism evidence="2 5">
    <name type="scientific">Pseudomonas aeruginosa</name>
    <dbReference type="NCBI Taxonomy" id="287"/>
    <lineage>
        <taxon>Bacteria</taxon>
        <taxon>Pseudomonadati</taxon>
        <taxon>Pseudomonadota</taxon>
        <taxon>Gammaproteobacteria</taxon>
        <taxon>Pseudomonadales</taxon>
        <taxon>Pseudomonadaceae</taxon>
        <taxon>Pseudomonas</taxon>
    </lineage>
</organism>
<evidence type="ECO:0000313" key="1">
    <source>
        <dbReference type="EMBL" id="MZZ12478.1"/>
    </source>
</evidence>
<dbReference type="Proteomes" id="UP000284767">
    <property type="component" value="Unassembled WGS sequence"/>
</dbReference>
<dbReference type="EMBL" id="CP136986">
    <property type="protein sequence ID" value="WOS77330.1"/>
    <property type="molecule type" value="Genomic_DNA"/>
</dbReference>
<dbReference type="PIRSF" id="PIRSF029692">
    <property type="entry name" value="UCP029692"/>
    <property type="match status" value="1"/>
</dbReference>
<dbReference type="Proteomes" id="UP000194857">
    <property type="component" value="Unassembled WGS sequence"/>
</dbReference>
<gene>
    <name evidence="1" type="primary">cntM</name>
    <name evidence="2" type="ORF">CAZ10_02335</name>
    <name evidence="1" type="ORF">GUL26_09475</name>
    <name evidence="3" type="ORF">IPC1295_07105</name>
    <name evidence="4" type="ORF">L4V69_33435</name>
</gene>
<reference evidence="3 6" key="4">
    <citation type="submission" date="2019-01" db="EMBL/GenBank/DDBJ databases">
        <title>The Pseudomonas aeruginosa pan-genome provides new insights on its population structure, horizontal gene transfer and pathogenicity.</title>
        <authorList>
            <person name="Freschi L."/>
            <person name="Vincent A.T."/>
            <person name="Jeukens J."/>
            <person name="Emond-Rheault J.-G."/>
            <person name="Kukavica-Ibrulj I."/>
            <person name="Dupont M.-J."/>
            <person name="Charette S.J."/>
            <person name="Boyle B."/>
            <person name="Levesque R.C."/>
        </authorList>
    </citation>
    <scope>NUCLEOTIDE SEQUENCE [LARGE SCALE GENOMIC DNA]</scope>
    <source>
        <strain evidence="3 6">PA-W36</strain>
    </source>
</reference>
<evidence type="ECO:0000313" key="4">
    <source>
        <dbReference type="EMBL" id="WOS77330.1"/>
    </source>
</evidence>
<evidence type="ECO:0000313" key="5">
    <source>
        <dbReference type="Proteomes" id="UP000194857"/>
    </source>
</evidence>
<dbReference type="SMR" id="A0A077JXG2"/>
<dbReference type="InterPro" id="IPR036291">
    <property type="entry name" value="NAD(P)-bd_dom_sf"/>
</dbReference>
<dbReference type="Proteomes" id="UP000644192">
    <property type="component" value="Unassembled WGS sequence"/>
</dbReference>
<reference evidence="2" key="2">
    <citation type="submission" date="2017-05" db="EMBL/GenBank/DDBJ databases">
        <authorList>
            <person name="Song R."/>
            <person name="Chenine A.L."/>
            <person name="Ruprecht R.M."/>
        </authorList>
    </citation>
    <scope>NUCLEOTIDE SEQUENCE [LARGE SCALE GENOMIC DNA]</scope>
    <source>
        <strain evidence="2">S567_C10_BS</strain>
    </source>
</reference>
<dbReference type="AlphaFoldDB" id="A0A077JXG2"/>
<reference evidence="5" key="1">
    <citation type="submission" date="2017-05" db="EMBL/GenBank/DDBJ databases">
        <authorList>
            <person name="Giani T."/>
            <person name="Arena F."/>
            <person name="Pollini S."/>
            <person name="Di Pilato V."/>
            <person name="D'Andrea M.M."/>
            <person name="Henrici De Angelis L."/>
            <person name="Bassetti M."/>
            <person name="Rossolini G.M."/>
        </authorList>
    </citation>
    <scope>NUCLEOTIDE SEQUENCE [LARGE SCALE GENOMIC DNA]</scope>
    <source>
        <strain evidence="5">S567_C10_BS</strain>
    </source>
</reference>
<accession>A0A077JXG2</accession>
<dbReference type="Pfam" id="PF10100">
    <property type="entry name" value="Staph_opine_DH"/>
    <property type="match status" value="1"/>
</dbReference>
<protein>
    <submittedName>
        <fullName evidence="3">DUF2338 domain-containing protein</fullName>
    </submittedName>
    <submittedName>
        <fullName evidence="1">Pseudopaline biosynthesis dehydrogenase CntM</fullName>
    </submittedName>
</protein>
<dbReference type="KEGG" id="paeb:NCGM1900_5573"/>
<evidence type="ECO:0000313" key="6">
    <source>
        <dbReference type="Proteomes" id="UP000284767"/>
    </source>
</evidence>
<dbReference type="SUPFAM" id="SSF51735">
    <property type="entry name" value="NAD(P)-binding Rossmann-fold domains"/>
    <property type="match status" value="1"/>
</dbReference>
<dbReference type="InterPro" id="IPR016935">
    <property type="entry name" value="Opine_metallophore_DH"/>
</dbReference>
<evidence type="ECO:0000313" key="3">
    <source>
        <dbReference type="EMBL" id="RPM20046.1"/>
    </source>
</evidence>
<dbReference type="EMBL" id="NSNE01000003">
    <property type="protein sequence ID" value="RPM20046.1"/>
    <property type="molecule type" value="Genomic_DNA"/>
</dbReference>
<name>A0A077JXG2_PSEAI</name>
<dbReference type="EMBL" id="NFFZ01000001">
    <property type="protein sequence ID" value="OTI66145.1"/>
    <property type="molecule type" value="Genomic_DNA"/>
</dbReference>
<evidence type="ECO:0000313" key="2">
    <source>
        <dbReference type="EMBL" id="OTI66145.1"/>
    </source>
</evidence>
<sequence>MNAADESLGNVLLVGLGAVAIQVALDLRRHGAGRLGALNHPGRRSQRIAEALARGACLQLEGQGQHRWLSGNAALDVFHQDPAELRDDWQTLVLCVPADSYLDVVRGLPWERLGGVRTLLLVSAFIGANLLVRSALPAGCQATVLSLSSYYAATKVIDETQPLRALTKAVKRRVYLGSSRPDCPARETWRRVLAGSGVEVVPLATPEAAEGRNVTTYVHSPFFLGEFALARILSEQGPPGFMYKLYPEGPITPGAIGAMRRLWCELSELLRRMGAEPLNLLRFLNDDNYPVHETMLPRAAIDGFAEAGAERQEYLLFVRYAALLVDPFSPADEQGRHFDFSAVPFRRVSRDEDGLWRLPRVPLEDYRKLALIVALAAHFDLAMPQARSLLASYENAVSRFIDCQGASQCHPSLYPIDSRPAADAIYRQWCSTC</sequence>
<reference evidence="4" key="7">
    <citation type="submission" date="2023-10" db="EMBL/GenBank/DDBJ databases">
        <title>Pathogen: clinical or host-associated sample.</title>
        <authorList>
            <person name="Hergert J."/>
            <person name="Casey R."/>
            <person name="Wagner J."/>
            <person name="Young E.L."/>
            <person name="Oakeson K.F."/>
        </authorList>
    </citation>
    <scope>NUCLEOTIDE SEQUENCE</scope>
    <source>
        <strain evidence="4">2021CK-01020</strain>
    </source>
</reference>
<reference evidence="1" key="5">
    <citation type="submission" date="2020-01" db="EMBL/GenBank/DDBJ databases">
        <title>Bacteria Cultured from War Wounds Associated with the Conflict in Eastern Ukraine.</title>
        <authorList>
            <person name="Snesrud E."/>
            <person name="Galac M.R."/>
            <person name="Mc Gann P."/>
            <person name="Valentine K."/>
            <person name="Viacheslav K."/>
        </authorList>
    </citation>
    <scope>NUCLEOTIDE SEQUENCE</scope>
    <source>
        <strain evidence="1">VNMU148</strain>
    </source>
</reference>
<reference evidence="4" key="6">
    <citation type="submission" date="2023-06" db="EMBL/GenBank/DDBJ databases">
        <authorList>
            <consortium name="Clinical and Environmental Microbiology Branch: Whole genome sequencing antimicrobial resistance pathogens in the healthcare setting"/>
        </authorList>
    </citation>
    <scope>NUCLEOTIDE SEQUENCE</scope>
    <source>
        <strain evidence="4">2021CK-01020</strain>
    </source>
</reference>
<reference evidence="3 6" key="3">
    <citation type="submission" date="2017-08" db="EMBL/GenBank/DDBJ databases">
        <authorList>
            <person name="Feschi L."/>
            <person name="Jeukens J."/>
            <person name="Emond-Rheault J.-G."/>
            <person name="Kukavica-Ibrulj I."/>
            <person name="Boyle B."/>
            <person name="Levesque R.C."/>
        </authorList>
    </citation>
    <scope>NUCLEOTIDE SEQUENCE [LARGE SCALE GENOMIC DNA]</scope>
    <source>
        <strain evidence="3 6">PA-W36</strain>
    </source>
</reference>